<dbReference type="SUPFAM" id="SSF56801">
    <property type="entry name" value="Acetyl-CoA synthetase-like"/>
    <property type="match status" value="1"/>
</dbReference>
<dbReference type="PANTHER" id="PTHR45527">
    <property type="entry name" value="NONRIBOSOMAL PEPTIDE SYNTHETASE"/>
    <property type="match status" value="1"/>
</dbReference>
<dbReference type="Proteomes" id="UP000660611">
    <property type="component" value="Unassembled WGS sequence"/>
</dbReference>
<dbReference type="InterPro" id="IPR010071">
    <property type="entry name" value="AA_adenyl_dom"/>
</dbReference>
<evidence type="ECO:0008006" key="5">
    <source>
        <dbReference type="Google" id="ProtNLM"/>
    </source>
</evidence>
<proteinExistence type="predicted"/>
<dbReference type="NCBIfam" id="TIGR01733">
    <property type="entry name" value="AA-adenyl-dom"/>
    <property type="match status" value="1"/>
</dbReference>
<protein>
    <recommendedName>
        <fullName evidence="5">Amino acid adenylation domain-containing protein</fullName>
    </recommendedName>
</protein>
<dbReference type="AlphaFoldDB" id="A0A919PVX0"/>
<dbReference type="GO" id="GO:0043041">
    <property type="term" value="P:amino acid activation for nonribosomal peptide biosynthetic process"/>
    <property type="evidence" value="ECO:0007669"/>
    <property type="project" value="TreeGrafter"/>
</dbReference>
<dbReference type="GO" id="GO:0031177">
    <property type="term" value="F:phosphopantetheine binding"/>
    <property type="evidence" value="ECO:0007669"/>
    <property type="project" value="TreeGrafter"/>
</dbReference>
<organism evidence="3 4">
    <name type="scientific">Dactylosporangium siamense</name>
    <dbReference type="NCBI Taxonomy" id="685454"/>
    <lineage>
        <taxon>Bacteria</taxon>
        <taxon>Bacillati</taxon>
        <taxon>Actinomycetota</taxon>
        <taxon>Actinomycetes</taxon>
        <taxon>Micromonosporales</taxon>
        <taxon>Micromonosporaceae</taxon>
        <taxon>Dactylosporangium</taxon>
    </lineage>
</organism>
<evidence type="ECO:0000259" key="2">
    <source>
        <dbReference type="Pfam" id="PF13193"/>
    </source>
</evidence>
<accession>A0A919PVX0</accession>
<dbReference type="Gene3D" id="3.40.50.12780">
    <property type="entry name" value="N-terminal domain of ligase-like"/>
    <property type="match status" value="1"/>
</dbReference>
<dbReference type="InterPro" id="IPR042099">
    <property type="entry name" value="ANL_N_sf"/>
</dbReference>
<evidence type="ECO:0000259" key="1">
    <source>
        <dbReference type="Pfam" id="PF00501"/>
    </source>
</evidence>
<feature type="domain" description="AMP-dependent synthetase/ligase" evidence="1">
    <location>
        <begin position="16"/>
        <end position="340"/>
    </location>
</feature>
<dbReference type="EMBL" id="BONQ01000151">
    <property type="protein sequence ID" value="GIG51232.1"/>
    <property type="molecule type" value="Genomic_DNA"/>
</dbReference>
<dbReference type="Pfam" id="PF13193">
    <property type="entry name" value="AMP-binding_C"/>
    <property type="match status" value="1"/>
</dbReference>
<comment type="caution">
    <text evidence="3">The sequence shown here is derived from an EMBL/GenBank/DDBJ whole genome shotgun (WGS) entry which is preliminary data.</text>
</comment>
<gene>
    <name evidence="3" type="ORF">Dsi01nite_092730</name>
</gene>
<feature type="domain" description="AMP-binding enzyme C-terminal" evidence="2">
    <location>
        <begin position="397"/>
        <end position="465"/>
    </location>
</feature>
<dbReference type="GO" id="GO:0044550">
    <property type="term" value="P:secondary metabolite biosynthetic process"/>
    <property type="evidence" value="ECO:0007669"/>
    <property type="project" value="TreeGrafter"/>
</dbReference>
<name>A0A919PVX0_9ACTN</name>
<sequence length="513" mass="54892">MVSTNMGESLIHDRIWHHAQRRPDMPAVIDGNHIFSYRELIERAERVGGYLLQLGAGRDQVVGLSFPRSMAGLVHLLGVLWSGAAVLYLDPDWPQQCLDQMTAACDVSLILSEQGIRVLDAEYSPSAAPGVLAGIDGDSLCYVVFTSRSTGVPRGVLVEHQGAANMAAALAETFGVGVGTRVLQFAALSWDAAMCEIFLTLSAGGTLVLAPDAARVRGAALAGVLRRHAVEVVTLTPSVLDAVPVVDLPALRTVVSVGERCHPDLVRRWTSAARRVLNWYGPTEATVAVTVGVCVPGEDIDIGVPLPNVLVRVVDGDGRDVPAGVPGDLLVGGVGVARGYARQPQLTAARFVVDDQGCRWYRTGDLVSQRPDGTLTYIGRDDNQVKLRGHRVELGDVEQMLRTHPYVRSCAATIVGDRLVAFVVGVDTSVDARRAAIDHAHVWLPAYLQPSEVHAVAALPLTDNGELDRPAIARWAMTYLTAYPATARPASGATPRRQFLRCSSRCCRSSGGS</sequence>
<reference evidence="3" key="1">
    <citation type="submission" date="2021-01" db="EMBL/GenBank/DDBJ databases">
        <title>Whole genome shotgun sequence of Dactylosporangium siamense NBRC 106093.</title>
        <authorList>
            <person name="Komaki H."/>
            <person name="Tamura T."/>
        </authorList>
    </citation>
    <scope>NUCLEOTIDE SEQUENCE</scope>
    <source>
        <strain evidence="3">NBRC 106093</strain>
    </source>
</reference>
<dbReference type="InterPro" id="IPR045851">
    <property type="entry name" value="AMP-bd_C_sf"/>
</dbReference>
<evidence type="ECO:0000313" key="3">
    <source>
        <dbReference type="EMBL" id="GIG51232.1"/>
    </source>
</evidence>
<dbReference type="InterPro" id="IPR025110">
    <property type="entry name" value="AMP-bd_C"/>
</dbReference>
<dbReference type="Pfam" id="PF00501">
    <property type="entry name" value="AMP-binding"/>
    <property type="match status" value="1"/>
</dbReference>
<evidence type="ECO:0000313" key="4">
    <source>
        <dbReference type="Proteomes" id="UP000660611"/>
    </source>
</evidence>
<dbReference type="Gene3D" id="3.30.300.30">
    <property type="match status" value="1"/>
</dbReference>
<dbReference type="PANTHER" id="PTHR45527:SF1">
    <property type="entry name" value="FATTY ACID SYNTHASE"/>
    <property type="match status" value="1"/>
</dbReference>
<keyword evidence="4" id="KW-1185">Reference proteome</keyword>
<dbReference type="InterPro" id="IPR000873">
    <property type="entry name" value="AMP-dep_synth/lig_dom"/>
</dbReference>
<dbReference type="GO" id="GO:0005737">
    <property type="term" value="C:cytoplasm"/>
    <property type="evidence" value="ECO:0007669"/>
    <property type="project" value="TreeGrafter"/>
</dbReference>
<dbReference type="CDD" id="cd05930">
    <property type="entry name" value="A_NRPS"/>
    <property type="match status" value="1"/>
</dbReference>